<organism evidence="1 2">
    <name type="scientific">Taibaiella chishuiensis</name>
    <dbReference type="NCBI Taxonomy" id="1434707"/>
    <lineage>
        <taxon>Bacteria</taxon>
        <taxon>Pseudomonadati</taxon>
        <taxon>Bacteroidota</taxon>
        <taxon>Chitinophagia</taxon>
        <taxon>Chitinophagales</taxon>
        <taxon>Chitinophagaceae</taxon>
        <taxon>Taibaiella</taxon>
    </lineage>
</organism>
<evidence type="ECO:0000313" key="2">
    <source>
        <dbReference type="Proteomes" id="UP000240572"/>
    </source>
</evidence>
<proteinExistence type="predicted"/>
<evidence type="ECO:0000313" key="1">
    <source>
        <dbReference type="EMBL" id="PSK93167.1"/>
    </source>
</evidence>
<gene>
    <name evidence="1" type="ORF">B0I18_102137</name>
</gene>
<name>A0A2P8D7J6_9BACT</name>
<dbReference type="Proteomes" id="UP000240572">
    <property type="component" value="Unassembled WGS sequence"/>
</dbReference>
<dbReference type="AlphaFoldDB" id="A0A2P8D7J6"/>
<comment type="caution">
    <text evidence="1">The sequence shown here is derived from an EMBL/GenBank/DDBJ whole genome shotgun (WGS) entry which is preliminary data.</text>
</comment>
<reference evidence="1 2" key="1">
    <citation type="submission" date="2018-03" db="EMBL/GenBank/DDBJ databases">
        <title>Genomic Encyclopedia of Type Strains, Phase III (KMG-III): the genomes of soil and plant-associated and newly described type strains.</title>
        <authorList>
            <person name="Whitman W."/>
        </authorList>
    </citation>
    <scope>NUCLEOTIDE SEQUENCE [LARGE SCALE GENOMIC DNA]</scope>
    <source>
        <strain evidence="1 2">CGMCC 1.12700</strain>
    </source>
</reference>
<protein>
    <submittedName>
        <fullName evidence="1">Uncharacterized protein</fullName>
    </submittedName>
</protein>
<sequence length="585" mass="65892">MGLNPDAMKLQLFTLLFLLYTMQAAAYNYGEHKAIGDRAFARFIAGLQAGNQALPAYMDFEKVAEYDYVLTGFAAGNTAITYGVLNALSGDHESNPLLLEEQIRNSKSVIHKIIALHNQYLELGYTAAPDGKLAKLDIRYALFAASNLSHFYEYNKTMAQQLRHFDTALIRLCQSPGLVAGIFKKLDRTNAINMYVTLHGVAMDLAEQGGSLARQGRSAEARTRLFYALLFNAFADHFLEDAFAAGHLVVNRSVLASFTNNKALHDFYCEHGCTVTNSKGEVWHAYGDGQFNVSHHAWQQKQSLDEIRYNPYTPEAERVIEAVYRSLIDIRNAFDMAYVNPGYIPFVCSIPADPRRQPQFLLDHIPALALVPVPYHAGTTNPALHPGGGADTAGIRKATLPLQHRNFVRSRVANSLVLSTIGPMEDRYYRGLDFRVNAGNFSRRFAYNSKGGKKGMLDYWHGYTVSYSWVQYDAEEVQQGKTDARYVKLGIRSNYDYWVSDRKFVGLYSYAEAGLQFSDRKARFIFTPSAGIQFASLFNLNYYNMPIWLRLPLQYLLPLKLRLGALLSPGYSPRYFSAVDLDILF</sequence>
<accession>A0A2P8D7J6</accession>
<dbReference type="InterPro" id="IPR049756">
    <property type="entry name" value="PlcA-like_dom"/>
</dbReference>
<dbReference type="CDD" id="cd22893">
    <property type="entry name" value="PlcA-like"/>
    <property type="match status" value="1"/>
</dbReference>
<dbReference type="EMBL" id="PYGD01000002">
    <property type="protein sequence ID" value="PSK93167.1"/>
    <property type="molecule type" value="Genomic_DNA"/>
</dbReference>
<keyword evidence="2" id="KW-1185">Reference proteome</keyword>